<dbReference type="RefSeq" id="WP_353294472.1">
    <property type="nucleotide sequence ID" value="NZ_BAABWH010000004.1"/>
</dbReference>
<sequence>MSNRLTYHLELLNETSARLEKAAKAESGVIDADILQQFRDVIDQLTEHRDSAYEAGQDLLSKIATHQPQLMPVIDRALLWFFGGECMHFLSDDEINRFQHLDEMAAEAEAEGKEYDYRSAGRSLH</sequence>
<accession>A0ABP9ZZB8</accession>
<dbReference type="NCBIfam" id="NF041512">
    <property type="entry name" value="PA2817_fam"/>
    <property type="match status" value="1"/>
</dbReference>
<organism evidence="1 2">
    <name type="scientific">Thalassolituus maritimus</name>
    <dbReference type="NCBI Taxonomy" id="484498"/>
    <lineage>
        <taxon>Bacteria</taxon>
        <taxon>Pseudomonadati</taxon>
        <taxon>Pseudomonadota</taxon>
        <taxon>Gammaproteobacteria</taxon>
        <taxon>Oceanospirillales</taxon>
        <taxon>Oceanospirillaceae</taxon>
        <taxon>Thalassolituus</taxon>
    </lineage>
</organism>
<reference evidence="1 2" key="1">
    <citation type="submission" date="2024-04" db="EMBL/GenBank/DDBJ databases">
        <title>Draft genome sequence of Thalassolituus maritimus NBRC 116585.</title>
        <authorList>
            <person name="Miyakawa T."/>
            <person name="Kusuya Y."/>
            <person name="Miura T."/>
        </authorList>
    </citation>
    <scope>NUCLEOTIDE SEQUENCE [LARGE SCALE GENOMIC DNA]</scope>
    <source>
        <strain evidence="1 2">5NW40-0001</strain>
    </source>
</reference>
<comment type="caution">
    <text evidence="1">The sequence shown here is derived from an EMBL/GenBank/DDBJ whole genome shotgun (WGS) entry which is preliminary data.</text>
</comment>
<gene>
    <name evidence="1" type="ORF">NBRC116585_16130</name>
</gene>
<dbReference type="EMBL" id="BAABWH010000004">
    <property type="protein sequence ID" value="GAA6145495.1"/>
    <property type="molecule type" value="Genomic_DNA"/>
</dbReference>
<evidence type="ECO:0000313" key="1">
    <source>
        <dbReference type="EMBL" id="GAA6145495.1"/>
    </source>
</evidence>
<name>A0ABP9ZZB8_9GAMM</name>
<keyword evidence="2" id="KW-1185">Reference proteome</keyword>
<proteinExistence type="predicted"/>
<dbReference type="InterPro" id="IPR048156">
    <property type="entry name" value="PA2817-like"/>
</dbReference>
<dbReference type="Proteomes" id="UP001481413">
    <property type="component" value="Unassembled WGS sequence"/>
</dbReference>
<evidence type="ECO:0000313" key="2">
    <source>
        <dbReference type="Proteomes" id="UP001481413"/>
    </source>
</evidence>
<protein>
    <submittedName>
        <fullName evidence="1">PA2817 family protein</fullName>
    </submittedName>
</protein>